<feature type="compositionally biased region" description="Low complexity" evidence="6">
    <location>
        <begin position="1090"/>
        <end position="1106"/>
    </location>
</feature>
<dbReference type="Proteomes" id="UP000682733">
    <property type="component" value="Unassembled WGS sequence"/>
</dbReference>
<organism evidence="12 15">
    <name type="scientific">Didymodactylos carnosus</name>
    <dbReference type="NCBI Taxonomy" id="1234261"/>
    <lineage>
        <taxon>Eukaryota</taxon>
        <taxon>Metazoa</taxon>
        <taxon>Spiralia</taxon>
        <taxon>Gnathifera</taxon>
        <taxon>Rotifera</taxon>
        <taxon>Eurotatoria</taxon>
        <taxon>Bdelloidea</taxon>
        <taxon>Philodinida</taxon>
        <taxon>Philodinidae</taxon>
        <taxon>Didymodactylos</taxon>
    </lineage>
</organism>
<feature type="transmembrane region" description="Helical" evidence="7">
    <location>
        <begin position="1015"/>
        <end position="1034"/>
    </location>
</feature>
<feature type="domain" description="NAA35-like TPR repeats" evidence="10">
    <location>
        <begin position="819"/>
        <end position="1328"/>
    </location>
</feature>
<evidence type="ECO:0000256" key="3">
    <source>
        <dbReference type="ARBA" id="ARBA00023027"/>
    </source>
</evidence>
<dbReference type="PANTHER" id="PTHR43570:SF16">
    <property type="entry name" value="ALDEHYDE DEHYDROGENASE TYPE III, ISOFORM Q"/>
    <property type="match status" value="1"/>
</dbReference>
<feature type="active site" evidence="4">
    <location>
        <position position="218"/>
    </location>
</feature>
<sequence>MSSGAMTAVESIPLLLTGLRTTFNSGKTKSLKWRKQQLERLLKLFDEQKHLFADAAKEDFHRPEQETLLYDCGLIRAECVYALNNIDDWVKDEKKSDSLVYAIMEKYVHSEPYGVSLIIGPWNYPFLLLFAPLVGSIAAGNCSVLKPSELAPKCAQLVFDVVPRYLDNDCIKTVLGGVDQTQALLKGDIDYIFYTGATTTGKIIMHAAAEKMIPVTLECGGKSPVYIADDANIEVTGKRIAWGKCINSGQTCVAPDYLLCSKATEQRLIPEIIKAWKEFYTENPLQSESYAHIVNDRHFKRVENLIDKSKVVYGGNSEEKHNYISPTIMTNVTADDKVMQEEIFGPLLPIINVRDENEAIRFINERSKPLALYVFTGNKKLAKKIIDETSSGSVCVNDVVLQIGPSALPFGGVGPSGLGSYHGKYSFDTFSHKRSVAFSPTFADGLVSMRNPPYTKATTKRMELIGKPYRNWFHIPRVFKTFWFWAFISLTSLDPKMDSGMSINNHFHQQPQQQNRNLTPTIAQLIDRKQLKIENFSNLELVYIFDQLLSSFHMWLDGHSLALTVFTCLYLHEPDMIKDNVLRTMTIAYLKLIDYIRERIILKAGIYEEEDFSGTLIYNFKFYQETVKEQQSINDIKKCEDDLAKYYRKLRHLSTTVDISQDMLYTQQLTIRMKFLRHLYQICLKFNCVNEIGEQTPLNGEEIAKLLKQTTECLQLIQPTVLIKDNDEQEENNLTTAINIQKLDTNSSSMIASEEESNLSTTILSISPSSIVDLKYTFDPYYNYRQLPPAFNRFIRCLIPSTIVYKTYNELCEHIKKLLEMTDKKTLQLSYEYFIEYSTYYKPTIFIRSLLLLSYLPSAQGIPLPGRKIFGQFIFSDYIKLEMKSFILPPILTLKHIQIDQTTFDIVENFFQRSAVLFSNLFYSLCNNRARTREKLSNLLEECSVLQDESEKIDNWLQKFLLDIFEQQTPNNSQVMMMMEKTSYFFNFMLHWTLCIMEYYIYLGFELDLYSKRELYDLYFYLAQIILFAHITIYTRADYLLTNTETFFQQLNNTSMTAGKKQQKSPVTNRFIRQLVDNNPQMTSDLLNMPSSTISSSDVGSISTPVNTDNQKKSKRKQQTTTNGTAPSTATNGGHNNNTNSSSSNRPSHYEKELNLLHGHFSMCTALHRCLKALEVDNRLIFKKKNDMSSDLTQSPYFLKDEVRYRHRFMPFSNLCAPRYMKYHDFKDIQQLCDGDHNIHDLYQDSVTHFQQAKVYFETYLNKITLKHSSTKTPLNRTFTIGFTSVKDVESYIKIAKTNVIVVRLLAAGHKRGETIDFDFNTNSHYPMLKL</sequence>
<evidence type="ECO:0000313" key="14">
    <source>
        <dbReference type="EMBL" id="CAF3580028.1"/>
    </source>
</evidence>
<comment type="similarity">
    <text evidence="1 5">Belongs to the aldehyde dehydrogenase family.</text>
</comment>
<dbReference type="PANTHER" id="PTHR43570">
    <property type="entry name" value="ALDEHYDE DEHYDROGENASE"/>
    <property type="match status" value="1"/>
</dbReference>
<dbReference type="EMBL" id="CAJOBA010000246">
    <property type="protein sequence ID" value="CAF3516731.1"/>
    <property type="molecule type" value="Genomic_DNA"/>
</dbReference>
<feature type="domain" description="NAA35-like N-terminal" evidence="9">
    <location>
        <begin position="493"/>
        <end position="624"/>
    </location>
</feature>
<evidence type="ECO:0000259" key="9">
    <source>
        <dbReference type="Pfam" id="PF04112"/>
    </source>
</evidence>
<evidence type="ECO:0000256" key="5">
    <source>
        <dbReference type="RuleBase" id="RU003345"/>
    </source>
</evidence>
<dbReference type="InterPro" id="IPR029510">
    <property type="entry name" value="Ald_DH_CS_GLU"/>
</dbReference>
<feature type="compositionally biased region" description="Low complexity" evidence="6">
    <location>
        <begin position="1119"/>
        <end position="1145"/>
    </location>
</feature>
<dbReference type="PROSITE" id="PS00687">
    <property type="entry name" value="ALDEHYDE_DEHYDR_GLU"/>
    <property type="match status" value="1"/>
</dbReference>
<evidence type="ECO:0000259" key="8">
    <source>
        <dbReference type="Pfam" id="PF00171"/>
    </source>
</evidence>
<feature type="transmembrane region" description="Helical" evidence="7">
    <location>
        <begin position="984"/>
        <end position="1003"/>
    </location>
</feature>
<dbReference type="InterPro" id="IPR016161">
    <property type="entry name" value="Ald_DH/histidinol_DH"/>
</dbReference>
<gene>
    <name evidence="12" type="ORF">GPM918_LOCUS3229</name>
    <name evidence="11" type="ORF">OVA965_LOCUS1352</name>
    <name evidence="14" type="ORF">SRO942_LOCUS3229</name>
    <name evidence="13" type="ORF">TMI583_LOCUS1353</name>
</gene>
<keyword evidence="2 5" id="KW-0560">Oxidoreductase</keyword>
<dbReference type="FunFam" id="3.40.605.10:FF:000004">
    <property type="entry name" value="Aldehyde dehydrogenase"/>
    <property type="match status" value="1"/>
</dbReference>
<dbReference type="InterPro" id="IPR012394">
    <property type="entry name" value="Aldehyde_DH_NAD(P)"/>
</dbReference>
<dbReference type="InterPro" id="IPR057982">
    <property type="entry name" value="TPR_NAA35"/>
</dbReference>
<keyword evidence="7" id="KW-0472">Membrane</keyword>
<evidence type="ECO:0000256" key="4">
    <source>
        <dbReference type="PROSITE-ProRule" id="PRU10007"/>
    </source>
</evidence>
<keyword evidence="15" id="KW-1185">Reference proteome</keyword>
<dbReference type="EMBL" id="CAJNOQ010000387">
    <property type="protein sequence ID" value="CAF0795484.1"/>
    <property type="molecule type" value="Genomic_DNA"/>
</dbReference>
<evidence type="ECO:0000313" key="12">
    <source>
        <dbReference type="EMBL" id="CAF0795484.1"/>
    </source>
</evidence>
<accession>A0A813SFA3</accession>
<keyword evidence="7" id="KW-1133">Transmembrane helix</keyword>
<evidence type="ECO:0000313" key="13">
    <source>
        <dbReference type="EMBL" id="CAF3516731.1"/>
    </source>
</evidence>
<evidence type="ECO:0000256" key="6">
    <source>
        <dbReference type="SAM" id="MobiDB-lite"/>
    </source>
</evidence>
<dbReference type="EMBL" id="CAJNOK010000246">
    <property type="protein sequence ID" value="CAF0739540.1"/>
    <property type="molecule type" value="Genomic_DNA"/>
</dbReference>
<protein>
    <recommendedName>
        <fullName evidence="16">Aldehyde dehydrogenase</fullName>
    </recommendedName>
</protein>
<dbReference type="GO" id="GO:0004029">
    <property type="term" value="F:aldehyde dehydrogenase (NAD+) activity"/>
    <property type="evidence" value="ECO:0007669"/>
    <property type="project" value="TreeGrafter"/>
</dbReference>
<dbReference type="Pfam" id="PF04112">
    <property type="entry name" value="Mak10"/>
    <property type="match status" value="1"/>
</dbReference>
<evidence type="ECO:0000256" key="2">
    <source>
        <dbReference type="ARBA" id="ARBA00023002"/>
    </source>
</evidence>
<dbReference type="InterPro" id="IPR016162">
    <property type="entry name" value="Ald_DH_N"/>
</dbReference>
<dbReference type="GO" id="GO:0031417">
    <property type="term" value="C:NatC complex"/>
    <property type="evidence" value="ECO:0007669"/>
    <property type="project" value="InterPro"/>
</dbReference>
<name>A0A813SFA3_9BILA</name>
<evidence type="ECO:0000313" key="11">
    <source>
        <dbReference type="EMBL" id="CAF0739540.1"/>
    </source>
</evidence>
<dbReference type="SUPFAM" id="SSF53720">
    <property type="entry name" value="ALDH-like"/>
    <property type="match status" value="1"/>
</dbReference>
<dbReference type="Proteomes" id="UP000677228">
    <property type="component" value="Unassembled WGS sequence"/>
</dbReference>
<dbReference type="FunFam" id="3.40.309.10:FF:000003">
    <property type="entry name" value="Aldehyde dehydrogenase"/>
    <property type="match status" value="1"/>
</dbReference>
<feature type="region of interest" description="Disordered" evidence="6">
    <location>
        <begin position="1086"/>
        <end position="1148"/>
    </location>
</feature>
<evidence type="ECO:0000256" key="1">
    <source>
        <dbReference type="ARBA" id="ARBA00009986"/>
    </source>
</evidence>
<evidence type="ECO:0008006" key="16">
    <source>
        <dbReference type="Google" id="ProtNLM"/>
    </source>
</evidence>
<evidence type="ECO:0000259" key="10">
    <source>
        <dbReference type="Pfam" id="PF25789"/>
    </source>
</evidence>
<dbReference type="Proteomes" id="UP000663829">
    <property type="component" value="Unassembled WGS sequence"/>
</dbReference>
<dbReference type="EMBL" id="CAJOBC010000387">
    <property type="protein sequence ID" value="CAF3580028.1"/>
    <property type="molecule type" value="Genomic_DNA"/>
</dbReference>
<dbReference type="Pfam" id="PF00171">
    <property type="entry name" value="Aldedh"/>
    <property type="match status" value="1"/>
</dbReference>
<dbReference type="InterPro" id="IPR057983">
    <property type="entry name" value="NAA35-like_N"/>
</dbReference>
<dbReference type="OrthoDB" id="269405at2759"/>
<feature type="domain" description="Aldehyde dehydrogenase" evidence="8">
    <location>
        <begin position="26"/>
        <end position="436"/>
    </location>
</feature>
<reference evidence="12" key="1">
    <citation type="submission" date="2021-02" db="EMBL/GenBank/DDBJ databases">
        <authorList>
            <person name="Nowell W R."/>
        </authorList>
    </citation>
    <scope>NUCLEOTIDE SEQUENCE</scope>
</reference>
<dbReference type="GO" id="GO:0006081">
    <property type="term" value="P:aldehyde metabolic process"/>
    <property type="evidence" value="ECO:0007669"/>
    <property type="project" value="InterPro"/>
</dbReference>
<keyword evidence="3" id="KW-0520">NAD</keyword>
<dbReference type="InterPro" id="IPR015590">
    <property type="entry name" value="Aldehyde_DH_dom"/>
</dbReference>
<evidence type="ECO:0000313" key="15">
    <source>
        <dbReference type="Proteomes" id="UP000663829"/>
    </source>
</evidence>
<dbReference type="Gene3D" id="3.40.605.10">
    <property type="entry name" value="Aldehyde Dehydrogenase, Chain A, domain 1"/>
    <property type="match status" value="1"/>
</dbReference>
<dbReference type="Pfam" id="PF25789">
    <property type="entry name" value="TPR_NAA35"/>
    <property type="match status" value="1"/>
</dbReference>
<keyword evidence="7" id="KW-0812">Transmembrane</keyword>
<evidence type="ECO:0000256" key="7">
    <source>
        <dbReference type="SAM" id="Phobius"/>
    </source>
</evidence>
<dbReference type="InterPro" id="IPR016163">
    <property type="entry name" value="Ald_DH_C"/>
</dbReference>
<dbReference type="Proteomes" id="UP000681722">
    <property type="component" value="Unassembled WGS sequence"/>
</dbReference>
<dbReference type="Gene3D" id="3.40.309.10">
    <property type="entry name" value="Aldehyde Dehydrogenase, Chain A, domain 2"/>
    <property type="match status" value="1"/>
</dbReference>
<comment type="caution">
    <text evidence="12">The sequence shown here is derived from an EMBL/GenBank/DDBJ whole genome shotgun (WGS) entry which is preliminary data.</text>
</comment>
<proteinExistence type="inferred from homology"/>